<name>A0A8E2FDG3_9PEZI</name>
<sequence length="1629" mass="179302">MSSVSGESDVSGDNEDRGANSAGEVFDDDVDLESLNEPAILTKDVIEEEEQKAKEELNADANGITFARHSKTSQDVDDTESFSELPIRPAAQIPGSPEGSISTPDDTPSIQGSILSSPGSSAPASHSSMSRLHHPGPLQPFERRFSSRLSPSPLQSPRVLSPAFLTPRSRQSSVSSNLLHHQDESDTPQPPWEVVRWTKLKKISAQLFSEVGKRNFGRPTCLSVAASIVIGTSKGYILVFDYHQVLKSIIGPGTKAVECGPITSLAISADHSTIAGGHATGHIFTWELSRPAKPFLHIPPLERDRLDDRRSDGHISGTAILHVGFLGTRHTALVSADDGGMAFSNLATRGLGAVARTVKITRILGRYPLTAQSTERPRKPSSVLAFAPLPLGNVEQPTDDMGLTALLTPYLLVIVSTTPLAQTQHKASRPKELAPHSTLSGCLAWFPAVKLKTPSGSAQQSVSKTKLVYCWSNILTILDVDAVIVTEKEKPTDLHFQPRNRWRGDEAIVAVQWLSRSVLGVLTISQRLVILEDNSLRMTDSFDLLKKHIYHEDLFSKQLQPVIEHLDEEDISMHGVVADAFHMSFRAYKGRLFLLGFNDVSIGTLSNWADRLLALMEDGDFIAAIGLATSYYNGDADKLTVGLPDDDTARHNLVQEKLLDMMAASLKYTFARKEDVIDSETREKQLVDLAAVCFTSCLSMKEQDFLFGDIYEAYEEGSTESIFFETLEPYILDEEITSVPPDVLKDLITFYASSGRAKRLEEMICRLNTQTMDIDQVTTLCRQYNLYDALIYVWTQAIGDYITPLINILTLIKILEFDDSEDETQNVHMASAMKVFPYLAYSFTGRIYPSGLDLPESEANRAKVDLYSFLFSGKPLEWPKGSKEGFLTRSDKGPEPPFPYLHMLLEFDTGSFMSMLNEAFEDPFLNGEQDIVSNGNGVQVNGSQQPSALTPSRQYITNILLGVIASGRLNPEDIIYFYMFVARNLPKYPQHIILPGTSLHKILIGLCNYPTGVIKDDCQLSVEYLLSVYHPPDVQALVPLFEKAGFHKVLKSVFRGSQQYARLLEAYLDDTDSRDDVFDCIRDCLRPNRGLSKKQINEVHSVIVSRAGDLATVDAFRTAQVLKQHAPSLLRKFLDALEDESEAQYQFLRSLIEPEEQSSVDFQYLGEGSPAGFAERYVQLMCKYNSTHVADFVSLLKSGDLRLGPVLPALEKSGVIDAAVVLMARDGLVSDAMERLVKHLGTLEIALTGLINAATESPDAGNTEEAVEDLLNSVQKYCKVGIWLCQGQTRTMERNPKRKRQDASVGDTEQDLAIDEVLWLDLVDTVVSITKSVTSAAAELDSNHVDPSTSLPKPVDTTKITTTLRAAVQQTFSALLASTAAPAKPPHPGPTNGAGAPAATTSAPRSAAMQPRAGRPGPQSQSQSHPAFLRILRAFLTRASRSSPSLSDLRAVLAEIFAAYTFEETILELANRFLDKDAFHHVAEVHALRQRGWRPRGQVCEGCRKRAWGPGAGGDIWDAWERKGELDEEKRARAKVEDGGGEAARRLERGKGKADTDAAGSGKGHVEGEDEEDASGDRKEELGPLVVFACRHMLHRKCLERAQQRLERQEGAGGERSGSKRQFRCPLCA</sequence>
<evidence type="ECO:0000259" key="2">
    <source>
        <dbReference type="Pfam" id="PF12816"/>
    </source>
</evidence>
<dbReference type="GO" id="GO:0034058">
    <property type="term" value="P:endosomal vesicle fusion"/>
    <property type="evidence" value="ECO:0007669"/>
    <property type="project" value="TreeGrafter"/>
</dbReference>
<dbReference type="PANTHER" id="PTHR12616">
    <property type="entry name" value="VACUOLAR PROTEIN SORTING VPS41"/>
    <property type="match status" value="1"/>
</dbReference>
<dbReference type="InterPro" id="IPR036322">
    <property type="entry name" value="WD40_repeat_dom_sf"/>
</dbReference>
<feature type="compositionally biased region" description="Acidic residues" evidence="1">
    <location>
        <begin position="25"/>
        <end position="34"/>
    </location>
</feature>
<feature type="region of interest" description="Disordered" evidence="1">
    <location>
        <begin position="171"/>
        <end position="190"/>
    </location>
</feature>
<dbReference type="InterPro" id="IPR045111">
    <property type="entry name" value="Vps41/Vps8"/>
</dbReference>
<dbReference type="Proteomes" id="UP000250140">
    <property type="component" value="Unassembled WGS sequence"/>
</dbReference>
<evidence type="ECO:0000256" key="1">
    <source>
        <dbReference type="SAM" id="MobiDB-lite"/>
    </source>
</evidence>
<dbReference type="EMBL" id="KV748482">
    <property type="protein sequence ID" value="OCL15145.1"/>
    <property type="molecule type" value="Genomic_DNA"/>
</dbReference>
<feature type="region of interest" description="Disordered" evidence="1">
    <location>
        <begin position="1"/>
        <end position="162"/>
    </location>
</feature>
<accession>A0A8E2FDG3</accession>
<dbReference type="GO" id="GO:0005770">
    <property type="term" value="C:late endosome"/>
    <property type="evidence" value="ECO:0007669"/>
    <property type="project" value="TreeGrafter"/>
</dbReference>
<gene>
    <name evidence="4" type="ORF">AOQ84DRAFT_384222</name>
</gene>
<organism evidence="4 5">
    <name type="scientific">Glonium stellatum</name>
    <dbReference type="NCBI Taxonomy" id="574774"/>
    <lineage>
        <taxon>Eukaryota</taxon>
        <taxon>Fungi</taxon>
        <taxon>Dikarya</taxon>
        <taxon>Ascomycota</taxon>
        <taxon>Pezizomycotina</taxon>
        <taxon>Dothideomycetes</taxon>
        <taxon>Pleosporomycetidae</taxon>
        <taxon>Gloniales</taxon>
        <taxon>Gloniaceae</taxon>
        <taxon>Glonium</taxon>
    </lineage>
</organism>
<feature type="compositionally biased region" description="Low complexity" evidence="1">
    <location>
        <begin position="1"/>
        <end position="11"/>
    </location>
</feature>
<feature type="domain" description="Vacuolar protein sorting-associated protein 8 central" evidence="2">
    <location>
        <begin position="722"/>
        <end position="920"/>
    </location>
</feature>
<dbReference type="Pfam" id="PF25066">
    <property type="entry name" value="TPR_VPS8_2"/>
    <property type="match status" value="1"/>
</dbReference>
<dbReference type="Pfam" id="PF23410">
    <property type="entry name" value="Beta-prop_VPS8"/>
    <property type="match status" value="1"/>
</dbReference>
<feature type="compositionally biased region" description="Basic and acidic residues" evidence="1">
    <location>
        <begin position="1528"/>
        <end position="1556"/>
    </location>
</feature>
<dbReference type="PANTHER" id="PTHR12616:SF8">
    <property type="entry name" value="VACUOLAR PROTEIN SORTING-ASSOCIATED PROTEIN 8 HOMOLOG"/>
    <property type="match status" value="1"/>
</dbReference>
<feature type="region of interest" description="Disordered" evidence="1">
    <location>
        <begin position="1607"/>
        <end position="1629"/>
    </location>
</feature>
<feature type="domain" description="VPS8-like TPR-like repeats" evidence="3">
    <location>
        <begin position="1264"/>
        <end position="1489"/>
    </location>
</feature>
<evidence type="ECO:0008006" key="6">
    <source>
        <dbReference type="Google" id="ProtNLM"/>
    </source>
</evidence>
<keyword evidence="5" id="KW-1185">Reference proteome</keyword>
<dbReference type="SUPFAM" id="SSF50978">
    <property type="entry name" value="WD40 repeat-like"/>
    <property type="match status" value="1"/>
</dbReference>
<evidence type="ECO:0000313" key="4">
    <source>
        <dbReference type="EMBL" id="OCL15145.1"/>
    </source>
</evidence>
<dbReference type="InterPro" id="IPR025941">
    <property type="entry name" value="Vps8_central_dom"/>
</dbReference>
<reference evidence="4 5" key="1">
    <citation type="journal article" date="2016" name="Nat. Commun.">
        <title>Ectomycorrhizal ecology is imprinted in the genome of the dominant symbiotic fungus Cenococcum geophilum.</title>
        <authorList>
            <consortium name="DOE Joint Genome Institute"/>
            <person name="Peter M."/>
            <person name="Kohler A."/>
            <person name="Ohm R.A."/>
            <person name="Kuo A."/>
            <person name="Krutzmann J."/>
            <person name="Morin E."/>
            <person name="Arend M."/>
            <person name="Barry K.W."/>
            <person name="Binder M."/>
            <person name="Choi C."/>
            <person name="Clum A."/>
            <person name="Copeland A."/>
            <person name="Grisel N."/>
            <person name="Haridas S."/>
            <person name="Kipfer T."/>
            <person name="LaButti K."/>
            <person name="Lindquist E."/>
            <person name="Lipzen A."/>
            <person name="Maire R."/>
            <person name="Meier B."/>
            <person name="Mihaltcheva S."/>
            <person name="Molinier V."/>
            <person name="Murat C."/>
            <person name="Poggeler S."/>
            <person name="Quandt C.A."/>
            <person name="Sperisen C."/>
            <person name="Tritt A."/>
            <person name="Tisserant E."/>
            <person name="Crous P.W."/>
            <person name="Henrissat B."/>
            <person name="Nehls U."/>
            <person name="Egli S."/>
            <person name="Spatafora J.W."/>
            <person name="Grigoriev I.V."/>
            <person name="Martin F.M."/>
        </authorList>
    </citation>
    <scope>NUCLEOTIDE SEQUENCE [LARGE SCALE GENOMIC DNA]</scope>
    <source>
        <strain evidence="4 5">CBS 207.34</strain>
    </source>
</reference>
<feature type="region of interest" description="Disordered" evidence="1">
    <location>
        <begin position="1380"/>
        <end position="1424"/>
    </location>
</feature>
<dbReference type="OrthoDB" id="289913at2759"/>
<protein>
    <recommendedName>
        <fullName evidence="6">Vacuolar protein sorting-associated protein 8 central domain-containing protein</fullName>
    </recommendedName>
</protein>
<dbReference type="GO" id="GO:0006623">
    <property type="term" value="P:protein targeting to vacuole"/>
    <property type="evidence" value="ECO:0007669"/>
    <property type="project" value="InterPro"/>
</dbReference>
<feature type="compositionally biased region" description="Polar residues" evidence="1">
    <location>
        <begin position="99"/>
        <end position="108"/>
    </location>
</feature>
<evidence type="ECO:0000313" key="5">
    <source>
        <dbReference type="Proteomes" id="UP000250140"/>
    </source>
</evidence>
<feature type="compositionally biased region" description="Low complexity" evidence="1">
    <location>
        <begin position="109"/>
        <end position="130"/>
    </location>
</feature>
<evidence type="ECO:0000259" key="3">
    <source>
        <dbReference type="Pfam" id="PF25066"/>
    </source>
</evidence>
<proteinExistence type="predicted"/>
<feature type="compositionally biased region" description="Low complexity" evidence="1">
    <location>
        <begin position="147"/>
        <end position="162"/>
    </location>
</feature>
<dbReference type="InterPro" id="IPR059070">
    <property type="entry name" value="TPR_VPS8_2"/>
</dbReference>
<dbReference type="Pfam" id="PF12816">
    <property type="entry name" value="TPR_Vps8"/>
    <property type="match status" value="1"/>
</dbReference>
<dbReference type="GO" id="GO:0030897">
    <property type="term" value="C:HOPS complex"/>
    <property type="evidence" value="ECO:0007669"/>
    <property type="project" value="TreeGrafter"/>
</dbReference>
<feature type="region of interest" description="Disordered" evidence="1">
    <location>
        <begin position="1528"/>
        <end position="1578"/>
    </location>
</feature>
<feature type="compositionally biased region" description="Low complexity" evidence="1">
    <location>
        <begin position="1390"/>
        <end position="1408"/>
    </location>
</feature>